<sequence>MPILYRSLPWLLVLMGTGALVACGGGDDDPTPVDPSTTVTNLAYCHNPSMYTLGSHWSITWAANADHAESRTTGVVLAPPADWDMPIGTVVWAPWEVHRATGELAPIGTVGRISTFVRLAGDHEQTLLYASWQHFASGNAVAYTGSVPAESLPIALADGQTHQGAPHKNFSVLAYPPIDANGVLTYVGRESMTLPAGTVSTCHTISRRLADGVAAAGEMHAWMVAEGPYKGLQVKTTYIDPAKTITIEAKALSAHWK</sequence>
<evidence type="ECO:0000313" key="2">
    <source>
        <dbReference type="EMBL" id="MFD1710121.1"/>
    </source>
</evidence>
<reference evidence="3" key="1">
    <citation type="journal article" date="2019" name="Int. J. Syst. Evol. Microbiol.">
        <title>The Global Catalogue of Microorganisms (GCM) 10K type strain sequencing project: providing services to taxonomists for standard genome sequencing and annotation.</title>
        <authorList>
            <consortium name="The Broad Institute Genomics Platform"/>
            <consortium name="The Broad Institute Genome Sequencing Center for Infectious Disease"/>
            <person name="Wu L."/>
            <person name="Ma J."/>
        </authorList>
    </citation>
    <scope>NUCLEOTIDE SEQUENCE [LARGE SCALE GENOMIC DNA]</scope>
    <source>
        <strain evidence="3">LMG 29247</strain>
    </source>
</reference>
<feature type="chain" id="PRO_5045261431" description="DUF3047 domain-containing protein" evidence="1">
    <location>
        <begin position="22"/>
        <end position="257"/>
    </location>
</feature>
<dbReference type="EMBL" id="JBHUEJ010000015">
    <property type="protein sequence ID" value="MFD1710121.1"/>
    <property type="molecule type" value="Genomic_DNA"/>
</dbReference>
<evidence type="ECO:0000313" key="3">
    <source>
        <dbReference type="Proteomes" id="UP001597304"/>
    </source>
</evidence>
<accession>A0ABW4KSD2</accession>
<keyword evidence="1" id="KW-0732">Signal</keyword>
<protein>
    <recommendedName>
        <fullName evidence="4">DUF3047 domain-containing protein</fullName>
    </recommendedName>
</protein>
<comment type="caution">
    <text evidence="2">The sequence shown here is derived from an EMBL/GenBank/DDBJ whole genome shotgun (WGS) entry which is preliminary data.</text>
</comment>
<keyword evidence="3" id="KW-1185">Reference proteome</keyword>
<evidence type="ECO:0000256" key="1">
    <source>
        <dbReference type="SAM" id="SignalP"/>
    </source>
</evidence>
<dbReference type="RefSeq" id="WP_147911885.1">
    <property type="nucleotide sequence ID" value="NZ_JBHUEJ010000015.1"/>
</dbReference>
<evidence type="ECO:0008006" key="4">
    <source>
        <dbReference type="Google" id="ProtNLM"/>
    </source>
</evidence>
<feature type="signal peptide" evidence="1">
    <location>
        <begin position="1"/>
        <end position="21"/>
    </location>
</feature>
<name>A0ABW4KSD2_9BURK</name>
<organism evidence="2 3">
    <name type="scientific">Ottowia flava</name>
    <dbReference type="NCBI Taxonomy" id="2675430"/>
    <lineage>
        <taxon>Bacteria</taxon>
        <taxon>Pseudomonadati</taxon>
        <taxon>Pseudomonadota</taxon>
        <taxon>Betaproteobacteria</taxon>
        <taxon>Burkholderiales</taxon>
        <taxon>Comamonadaceae</taxon>
        <taxon>Ottowia</taxon>
    </lineage>
</organism>
<proteinExistence type="predicted"/>
<dbReference type="Proteomes" id="UP001597304">
    <property type="component" value="Unassembled WGS sequence"/>
</dbReference>
<gene>
    <name evidence="2" type="ORF">ACFSF0_05865</name>
</gene>
<dbReference type="PROSITE" id="PS51257">
    <property type="entry name" value="PROKAR_LIPOPROTEIN"/>
    <property type="match status" value="1"/>
</dbReference>